<name>A0A0H3F4J1_RAHSY</name>
<dbReference type="HOGENOM" id="CLU_020027_7_0_6"/>
<dbReference type="eggNOG" id="COG1680">
    <property type="taxonomic scope" value="Bacteria"/>
</dbReference>
<dbReference type="InterPro" id="IPR012338">
    <property type="entry name" value="Beta-lactam/transpept-like"/>
</dbReference>
<reference evidence="4" key="1">
    <citation type="submission" date="2011-01" db="EMBL/GenBank/DDBJ databases">
        <title>Complete sequence of chromosome of Rahnella sp. Y9602.</title>
        <authorList>
            <consortium name="US DOE Joint Genome Institute"/>
            <person name="Lucas S."/>
            <person name="Copeland A."/>
            <person name="Lapidus A."/>
            <person name="Cheng J.-F."/>
            <person name="Goodwin L."/>
            <person name="Pitluck S."/>
            <person name="Lu M."/>
            <person name="Detter J.C."/>
            <person name="Han C."/>
            <person name="Tapia R."/>
            <person name="Land M."/>
            <person name="Hauser L."/>
            <person name="Kyrpides N."/>
            <person name="Ivanova N."/>
            <person name="Ovchinnikova G."/>
            <person name="Pagani I."/>
            <person name="Sobecky P.A."/>
            <person name="Martinez R.J."/>
            <person name="Woyke T."/>
        </authorList>
    </citation>
    <scope>NUCLEOTIDE SEQUENCE [LARGE SCALE GENOMIC DNA]</scope>
    <source>
        <strain evidence="4">Y9602</strain>
    </source>
</reference>
<keyword evidence="1" id="KW-0732">Signal</keyword>
<feature type="signal peptide" evidence="1">
    <location>
        <begin position="1"/>
        <end position="26"/>
    </location>
</feature>
<reference evidence="3 4" key="2">
    <citation type="journal article" date="2012" name="J. Bacteriol.">
        <title>Complete Genome Sequence of Rahnella sp. Strain Y9602, a Gammaproteobacterium Isolate from Metal- and Radionuclide-Contaminated Soil.</title>
        <authorList>
            <person name="Martinez R.J."/>
            <person name="Bruce D."/>
            <person name="Detter C."/>
            <person name="Goodwin L.A."/>
            <person name="Han J."/>
            <person name="Han C.S."/>
            <person name="Held B."/>
            <person name="Land M.L."/>
            <person name="Mikhailova N."/>
            <person name="Nolan M."/>
            <person name="Pennacchio L."/>
            <person name="Pitluck S."/>
            <person name="Tapia R."/>
            <person name="Woyke T."/>
            <person name="Sobecky P.A."/>
        </authorList>
    </citation>
    <scope>NUCLEOTIDE SEQUENCE [LARGE SCALE GENOMIC DNA]</scope>
    <source>
        <strain evidence="3 4">Y9602</strain>
    </source>
</reference>
<sequence precursor="true">MKRMTGRFTGLSIMLPLLLTSCGTLSEMQVEENPHEVKQLACSQNLDDMVDTVAQRYLHREKSSGMAVGIIRNNGAARTWGYGYTNAVNGYKIDGETLFALGSVSKGVTGEVVAGLVDKGQLKWDDKLADLLPKNIPLSEDAKNITLLQLATHTSGLPRQKMTKDMLESFLRYLYTGDNFYHELDSDAVVDNLSSFKKPLLLVPQYSNLGYALLGYILKLKTGEDIQQLSYAFIFNALKMDNTSFYASQLKAYPYRAIGHAGDQPKLIRRGEVVPDWHFSNNMVAAASLYSNADDLLKYLRAHIDDSQPGDLSDAIQVTEKVYFQRKIEAANIAWVTDYKDGQIITYQVGYIGGYSSYIGFDKKHKNAVVVLQNTFNWSNYIGHDLLLKMAMADDYKATCGKETFFSSPVKEGEAR</sequence>
<dbReference type="PANTHER" id="PTHR46825">
    <property type="entry name" value="D-ALANYL-D-ALANINE-CARBOXYPEPTIDASE/ENDOPEPTIDASE AMPH"/>
    <property type="match status" value="1"/>
</dbReference>
<dbReference type="Pfam" id="PF00144">
    <property type="entry name" value="Beta-lactamase"/>
    <property type="match status" value="1"/>
</dbReference>
<proteinExistence type="predicted"/>
<dbReference type="PROSITE" id="PS51257">
    <property type="entry name" value="PROKAR_LIPOPROTEIN"/>
    <property type="match status" value="1"/>
</dbReference>
<evidence type="ECO:0000256" key="1">
    <source>
        <dbReference type="SAM" id="SignalP"/>
    </source>
</evidence>
<evidence type="ECO:0000313" key="4">
    <source>
        <dbReference type="Proteomes" id="UP000007257"/>
    </source>
</evidence>
<feature type="domain" description="Beta-lactamase-related" evidence="2">
    <location>
        <begin position="51"/>
        <end position="378"/>
    </location>
</feature>
<organism evidence="3 4">
    <name type="scientific">Rahnella sp. (strain Y9602)</name>
    <dbReference type="NCBI Taxonomy" id="2703885"/>
    <lineage>
        <taxon>Bacteria</taxon>
        <taxon>Pseudomonadati</taxon>
        <taxon>Pseudomonadota</taxon>
        <taxon>Gammaproteobacteria</taxon>
        <taxon>Enterobacterales</taxon>
        <taxon>Yersiniaceae</taxon>
        <taxon>Rahnella</taxon>
    </lineage>
</organism>
<dbReference type="InterPro" id="IPR050491">
    <property type="entry name" value="AmpC-like"/>
</dbReference>
<dbReference type="EMBL" id="CP002505">
    <property type="protein sequence ID" value="ADW71813.1"/>
    <property type="molecule type" value="Genomic_DNA"/>
</dbReference>
<protein>
    <submittedName>
        <fullName evidence="3">Beta-lactamase</fullName>
    </submittedName>
</protein>
<dbReference type="Gene3D" id="3.40.710.10">
    <property type="entry name" value="DD-peptidase/beta-lactamase superfamily"/>
    <property type="match status" value="1"/>
</dbReference>
<dbReference type="KEGG" id="rah:Rahaq_0183"/>
<feature type="chain" id="PRO_5002608659" evidence="1">
    <location>
        <begin position="27"/>
        <end position="416"/>
    </location>
</feature>
<dbReference type="PANTHER" id="PTHR46825:SF9">
    <property type="entry name" value="BETA-LACTAMASE-RELATED DOMAIN-CONTAINING PROTEIN"/>
    <property type="match status" value="1"/>
</dbReference>
<dbReference type="SUPFAM" id="SSF56601">
    <property type="entry name" value="beta-lactamase/transpeptidase-like"/>
    <property type="match status" value="1"/>
</dbReference>
<evidence type="ECO:0000259" key="2">
    <source>
        <dbReference type="Pfam" id="PF00144"/>
    </source>
</evidence>
<evidence type="ECO:0000313" key="3">
    <source>
        <dbReference type="EMBL" id="ADW71813.1"/>
    </source>
</evidence>
<dbReference type="Proteomes" id="UP000007257">
    <property type="component" value="Chromosome"/>
</dbReference>
<dbReference type="InterPro" id="IPR001466">
    <property type="entry name" value="Beta-lactam-related"/>
</dbReference>
<gene>
    <name evidence="3" type="ordered locus">Rahaq_0183</name>
</gene>
<dbReference type="AlphaFoldDB" id="A0A0H3F4J1"/>
<accession>A0A0H3F4J1</accession>